<dbReference type="InterPro" id="IPR008964">
    <property type="entry name" value="Invasin/intimin_cell_adhesion"/>
</dbReference>
<dbReference type="RefSeq" id="WP_310078159.1">
    <property type="nucleotide sequence ID" value="NZ_JAVDSC010000015.1"/>
</dbReference>
<dbReference type="SUPFAM" id="SSF49373">
    <property type="entry name" value="Invasin/intimin cell-adhesion fragments"/>
    <property type="match status" value="1"/>
</dbReference>
<dbReference type="InterPro" id="IPR013783">
    <property type="entry name" value="Ig-like_fold"/>
</dbReference>
<proteinExistence type="predicted"/>
<evidence type="ECO:0000313" key="3">
    <source>
        <dbReference type="Proteomes" id="UP001262767"/>
    </source>
</evidence>
<dbReference type="EMBL" id="JAVDSC010000015">
    <property type="protein sequence ID" value="MDR6630656.1"/>
    <property type="molecule type" value="Genomic_DNA"/>
</dbReference>
<organism evidence="2 3">
    <name type="scientific">Acinetobacter lwoffii</name>
    <dbReference type="NCBI Taxonomy" id="28090"/>
    <lineage>
        <taxon>Bacteria</taxon>
        <taxon>Pseudomonadati</taxon>
        <taxon>Pseudomonadota</taxon>
        <taxon>Gammaproteobacteria</taxon>
        <taxon>Moraxellales</taxon>
        <taxon>Moraxellaceae</taxon>
        <taxon>Acinetobacter</taxon>
    </lineage>
</organism>
<accession>A0AAW8LLN5</accession>
<gene>
    <name evidence="2" type="ORF">J2X86_002712</name>
</gene>
<dbReference type="Proteomes" id="UP001262767">
    <property type="component" value="Unassembled WGS sequence"/>
</dbReference>
<reference evidence="2" key="1">
    <citation type="submission" date="2023-07" db="EMBL/GenBank/DDBJ databases">
        <title>Sorghum-associated microbial communities from plants grown in Nebraska, USA.</title>
        <authorList>
            <person name="Schachtman D."/>
        </authorList>
    </citation>
    <scope>NUCLEOTIDE SEQUENCE</scope>
    <source>
        <strain evidence="2">BE44</strain>
    </source>
</reference>
<feature type="region of interest" description="Disordered" evidence="1">
    <location>
        <begin position="37"/>
        <end position="61"/>
    </location>
</feature>
<evidence type="ECO:0000256" key="1">
    <source>
        <dbReference type="SAM" id="MobiDB-lite"/>
    </source>
</evidence>
<comment type="caution">
    <text evidence="2">The sequence shown here is derived from an EMBL/GenBank/DDBJ whole genome shotgun (WGS) entry which is preliminary data.</text>
</comment>
<dbReference type="Gene3D" id="2.60.40.10">
    <property type="entry name" value="Immunoglobulins"/>
    <property type="match status" value="3"/>
</dbReference>
<evidence type="ECO:0008006" key="4">
    <source>
        <dbReference type="Google" id="ProtNLM"/>
    </source>
</evidence>
<sequence>MSLFINLKKLGVNTTILATSISLVACGGGGSDGYYNNGSSSGNTEGGNTNDNNQSETETSNVATHLTRALQNASGQEIQLAPDNSKVYLAVKALNADNGGIANKNIRLTIATNKFGVTSTNSLVATGTNGVAIFEINVPELAEAEGSVQLTATVDGTSVSIPYTLNIKKSSTIVSDYRINVTQGTVLNLPNGSVDVTATVTDAKGGIKANQSVTLNMPEAMRGKFIIANGAATQQTNAQGEVKYTLKASSNFTSADLATFAGKSETLSFLLVDEHKAEKTATADLTFKDTSQIVSTLSVIKPDQAVAAKSSTPLKIQVLAKNDQHEPLSGKEIRLSFTKAELAYGVKLNNATAKTNAQGIAEFTISTADVTHPLALSDTGISLSATYTDGINLASGSVIVDVVTENTNASDADAIQRLEIASSYKVNAKNDSVAVTVKAINNKGLAATKGKVKLDLNAEATSNGVTLDGAAEKDLVNGFATFNIKTNAQTPAAVEALVKAGIKANFTTDNGVSNSIAITVANEEVSEEATRYLTIDPITSSTDPKLAVFDYTKTQTFTVKVKAVGVNGSALIGETVSLNIAGSLSDEQLQDLGLSHTGQSSKQTEADGYATFTLAYKANLSPEQAALAIQGVPLVATSANGKTQTLRVNFKAPTEQGVIDLDHFTVDMLGDLTLTVGQEQTLTVNVTAKGTDGELLKNQLISIGLNDAALNNGVGYVSTQAIRTDANGHAKFTIKVKAGNVTELTNLIANGLTVVVKSTRTDGSAFTVTKKVDVAQPPVVLPELAGLDIAYVGNIQTVSVLGGEVRVKIVAKDKDNAIIPNTPIQIALSSLTSSRVSLSSNSAVTNSKGEAEFTLRVAEGAYDANLIKNGIVFAVVGTSLNNPNDRLQQTGSIQVEIPKDSVNLRLTADQSNLELGKNYTVQVAVKDELGANSAYPVNLALNTEAITAGVKLSADLVSTSANGQLPVTLTLPKDIPAVAKQALLDKGIQVKGIITNPKGEKLETTLSFTVTEAINTNHLTIQSSKANLSTAGDRSIITVALLDQNNQPVRNQPVRLSANNAATLIIGTPGSGHQTNTSEPQTVITDSKGNAFFSVEIDGSTVDADLLIASGIELTASHTNEAGTVSQIHRLTAFTPAPIVTPTPQPQPPRYSLRVAAAKPIMNVRNDMTDVTVTLVDANGGGIADKYVELAIDNFALNGAIIVGASGLTTDANGQAVFKVQVDEGTRDGNYDAATFAAEDLRLTARFKEEGFIDATQVTQVDIVQAAVQNPIASIVIGVNPTEVSTSSDGVYYTRNLSVSVVDFDGKPLANQEVVMDITPITYRKGQYIWRNSVKLGEKTASEQWIAAGERYYDLTNPNHYEQNGLVMHNNGTPADDTDDIPASLSTQPISVCPANASGVAITNPEVMNVPVKVPTFLGQGETAKYTTDKDGKFDFTIRYPKIYANWLNVQIGAASTITSLPQRTTYNLTLPALTSDYSSNGTFGPNLQSPYGVNTTTCP</sequence>
<name>A0AAW8LLN5_ACILW</name>
<protein>
    <recommendedName>
        <fullName evidence="4">Ig-like domain-containing protein</fullName>
    </recommendedName>
</protein>
<evidence type="ECO:0000313" key="2">
    <source>
        <dbReference type="EMBL" id="MDR6630656.1"/>
    </source>
</evidence>
<feature type="compositionally biased region" description="Low complexity" evidence="1">
    <location>
        <begin position="37"/>
        <end position="53"/>
    </location>
</feature>